<dbReference type="EMBL" id="GGEC01082443">
    <property type="protein sequence ID" value="MBX62927.1"/>
    <property type="molecule type" value="Transcribed_RNA"/>
</dbReference>
<accession>A0A2P2Q7J6</accession>
<name>A0A2P2Q7J6_RHIMU</name>
<organism evidence="1">
    <name type="scientific">Rhizophora mucronata</name>
    <name type="common">Asiatic mangrove</name>
    <dbReference type="NCBI Taxonomy" id="61149"/>
    <lineage>
        <taxon>Eukaryota</taxon>
        <taxon>Viridiplantae</taxon>
        <taxon>Streptophyta</taxon>
        <taxon>Embryophyta</taxon>
        <taxon>Tracheophyta</taxon>
        <taxon>Spermatophyta</taxon>
        <taxon>Magnoliopsida</taxon>
        <taxon>eudicotyledons</taxon>
        <taxon>Gunneridae</taxon>
        <taxon>Pentapetalae</taxon>
        <taxon>rosids</taxon>
        <taxon>fabids</taxon>
        <taxon>Malpighiales</taxon>
        <taxon>Rhizophoraceae</taxon>
        <taxon>Rhizophora</taxon>
    </lineage>
</organism>
<dbReference type="AlphaFoldDB" id="A0A2P2Q7J6"/>
<reference evidence="1" key="1">
    <citation type="submission" date="2018-02" db="EMBL/GenBank/DDBJ databases">
        <title>Rhizophora mucronata_Transcriptome.</title>
        <authorList>
            <person name="Meera S.P."/>
            <person name="Sreeshan A."/>
            <person name="Augustine A."/>
        </authorList>
    </citation>
    <scope>NUCLEOTIDE SEQUENCE</scope>
    <source>
        <tissue evidence="1">Leaf</tissue>
    </source>
</reference>
<sequence length="59" mass="6784">MRKTSTKCCLNSRQKTQVKECSLQLSLSKSSIIPLRETKRPHCNRGQASHHILIRLPIK</sequence>
<proteinExistence type="predicted"/>
<evidence type="ECO:0000313" key="1">
    <source>
        <dbReference type="EMBL" id="MBX62927.1"/>
    </source>
</evidence>
<protein>
    <submittedName>
        <fullName evidence="1">Uncharacterized protein</fullName>
    </submittedName>
</protein>